<protein>
    <submittedName>
        <fullName evidence="3">Uu.00g057680.m01.CDS01</fullName>
    </submittedName>
</protein>
<evidence type="ECO:0000256" key="1">
    <source>
        <dbReference type="SAM" id="SignalP"/>
    </source>
</evidence>
<dbReference type="GO" id="GO:0016787">
    <property type="term" value="F:hydrolase activity"/>
    <property type="evidence" value="ECO:0007669"/>
    <property type="project" value="InterPro"/>
</dbReference>
<organism evidence="3 4">
    <name type="scientific">Anthostomella pinea</name>
    <dbReference type="NCBI Taxonomy" id="933095"/>
    <lineage>
        <taxon>Eukaryota</taxon>
        <taxon>Fungi</taxon>
        <taxon>Dikarya</taxon>
        <taxon>Ascomycota</taxon>
        <taxon>Pezizomycotina</taxon>
        <taxon>Sordariomycetes</taxon>
        <taxon>Xylariomycetidae</taxon>
        <taxon>Xylariales</taxon>
        <taxon>Xylariaceae</taxon>
        <taxon>Anthostomella</taxon>
    </lineage>
</organism>
<sequence length="461" mass="52578">MAVFSVLRVALLVLSLHLVLISSRVIVRDNGDIRIIAVSDTHGREFLPDEIPKGDIFIFAGDAVQIAQDDAPAKETQEAMELRKKNHAQKEMERALKAIKHTQQLPHPIKIFVPGNHDIFVDEVMNDLWKKNLGDKIWNNNVLGKPEVRNLFANGSEFDKLRKDIRDAYKTQRVKVDGKDTQWILLLHETVTVEVNGEKLKIFGTPFSQGRRIPTSGFTYKEDDTALWEKIEKGTDIVISHQCPKDDMTRLDTNDEYVLDRDNIGKAGGPALLTEAILENKVQLVVCGHLHAPGSHYHVLKGDSDVKDDDKTYMLNTAVKYNTENWDDDVKLQGMGGDLWTPRAPSVVEYNLKKHTVNQITTGMNGLPPFPWWTATFQKPKEEKFKGVKDISNKPIHEWVDADWFDATFKLWKQKQPTDQKVREEDIKNFLARAKKERDTRAEAIEKAYGDGWGPSYFEPS</sequence>
<keyword evidence="4" id="KW-1185">Reference proteome</keyword>
<feature type="domain" description="Calcineurin-like phosphoesterase" evidence="2">
    <location>
        <begin position="33"/>
        <end position="293"/>
    </location>
</feature>
<proteinExistence type="predicted"/>
<dbReference type="Pfam" id="PF00149">
    <property type="entry name" value="Metallophos"/>
    <property type="match status" value="1"/>
</dbReference>
<feature type="signal peptide" evidence="1">
    <location>
        <begin position="1"/>
        <end position="23"/>
    </location>
</feature>
<evidence type="ECO:0000313" key="4">
    <source>
        <dbReference type="Proteomes" id="UP001295740"/>
    </source>
</evidence>
<dbReference type="InterPro" id="IPR004843">
    <property type="entry name" value="Calcineurin-like_PHP"/>
</dbReference>
<keyword evidence="1" id="KW-0732">Signal</keyword>
<dbReference type="PANTHER" id="PTHR12905">
    <property type="entry name" value="METALLOPHOSPHOESTERASE"/>
    <property type="match status" value="1"/>
</dbReference>
<dbReference type="SUPFAM" id="SSF56300">
    <property type="entry name" value="Metallo-dependent phosphatases"/>
    <property type="match status" value="1"/>
</dbReference>
<dbReference type="CDD" id="cd00838">
    <property type="entry name" value="MPP_superfamily"/>
    <property type="match status" value="1"/>
</dbReference>
<dbReference type="InterPro" id="IPR051693">
    <property type="entry name" value="UPF0046_metallophosphoest"/>
</dbReference>
<dbReference type="PANTHER" id="PTHR12905:SF0">
    <property type="entry name" value="CALCINEURIN-LIKE PHOSPHOESTERASE DOMAIN-CONTAINING PROTEIN"/>
    <property type="match status" value="1"/>
</dbReference>
<gene>
    <name evidence="3" type="ORF">KHLLAP_LOCUS10336</name>
</gene>
<evidence type="ECO:0000259" key="2">
    <source>
        <dbReference type="Pfam" id="PF00149"/>
    </source>
</evidence>
<evidence type="ECO:0000313" key="3">
    <source>
        <dbReference type="EMBL" id="CAJ2509868.1"/>
    </source>
</evidence>
<dbReference type="InterPro" id="IPR029052">
    <property type="entry name" value="Metallo-depent_PP-like"/>
</dbReference>
<dbReference type="Gene3D" id="3.60.21.10">
    <property type="match status" value="1"/>
</dbReference>
<dbReference type="AlphaFoldDB" id="A0AAI8VSL3"/>
<accession>A0AAI8VSL3</accession>
<feature type="chain" id="PRO_5042580717" evidence="1">
    <location>
        <begin position="24"/>
        <end position="461"/>
    </location>
</feature>
<name>A0AAI8VSL3_9PEZI</name>
<dbReference type="Proteomes" id="UP001295740">
    <property type="component" value="Unassembled WGS sequence"/>
</dbReference>
<comment type="caution">
    <text evidence="3">The sequence shown here is derived from an EMBL/GenBank/DDBJ whole genome shotgun (WGS) entry which is preliminary data.</text>
</comment>
<reference evidence="3" key="1">
    <citation type="submission" date="2023-10" db="EMBL/GenBank/DDBJ databases">
        <authorList>
            <person name="Hackl T."/>
        </authorList>
    </citation>
    <scope>NUCLEOTIDE SEQUENCE</scope>
</reference>
<dbReference type="EMBL" id="CAUWAG010000013">
    <property type="protein sequence ID" value="CAJ2509868.1"/>
    <property type="molecule type" value="Genomic_DNA"/>
</dbReference>